<protein>
    <submittedName>
        <fullName evidence="3">Foldase protein prsA 3</fullName>
        <ecNumber evidence="3">5.2.1.8</ecNumber>
    </submittedName>
</protein>
<dbReference type="InterPro" id="IPR027304">
    <property type="entry name" value="Trigger_fact/SurA_dom_sf"/>
</dbReference>
<dbReference type="PROSITE" id="PS50198">
    <property type="entry name" value="PPIC_PPIASE_2"/>
    <property type="match status" value="1"/>
</dbReference>
<dbReference type="InterPro" id="IPR000297">
    <property type="entry name" value="PPIase_PpiC"/>
</dbReference>
<evidence type="ECO:0000256" key="1">
    <source>
        <dbReference type="PROSITE-ProRule" id="PRU00278"/>
    </source>
</evidence>
<dbReference type="InterPro" id="IPR023058">
    <property type="entry name" value="PPIase_PpiC_CS"/>
</dbReference>
<accession>A0ABP2ASC8</accession>
<dbReference type="PANTHER" id="PTHR47245">
    <property type="entry name" value="PEPTIDYLPROLYL ISOMERASE"/>
    <property type="match status" value="1"/>
</dbReference>
<dbReference type="EMBL" id="CYZR01000011">
    <property type="protein sequence ID" value="CUO22175.1"/>
    <property type="molecule type" value="Genomic_DNA"/>
</dbReference>
<dbReference type="Pfam" id="PF00639">
    <property type="entry name" value="Rotamase"/>
    <property type="match status" value="1"/>
</dbReference>
<dbReference type="Proteomes" id="UP000095488">
    <property type="component" value="Unassembled WGS sequence"/>
</dbReference>
<keyword evidence="1 3" id="KW-0413">Isomerase</keyword>
<dbReference type="Gene3D" id="1.10.8.1040">
    <property type="match status" value="1"/>
</dbReference>
<dbReference type="EC" id="5.2.1.8" evidence="3"/>
<dbReference type="RefSeq" id="WP_055260210.1">
    <property type="nucleotide sequence ID" value="NZ_CABIXL010000011.1"/>
</dbReference>
<dbReference type="SUPFAM" id="SSF54534">
    <property type="entry name" value="FKBP-like"/>
    <property type="match status" value="1"/>
</dbReference>
<dbReference type="PANTHER" id="PTHR47245:SF2">
    <property type="entry name" value="PEPTIDYL-PROLYL CIS-TRANS ISOMERASE HP_0175-RELATED"/>
    <property type="match status" value="1"/>
</dbReference>
<dbReference type="InterPro" id="IPR046357">
    <property type="entry name" value="PPIase_dom_sf"/>
</dbReference>
<proteinExistence type="predicted"/>
<dbReference type="Gene3D" id="3.10.50.40">
    <property type="match status" value="1"/>
</dbReference>
<dbReference type="PROSITE" id="PS01096">
    <property type="entry name" value="PPIC_PPIASE_1"/>
    <property type="match status" value="1"/>
</dbReference>
<dbReference type="GO" id="GO:0003755">
    <property type="term" value="F:peptidyl-prolyl cis-trans isomerase activity"/>
    <property type="evidence" value="ECO:0007669"/>
    <property type="project" value="UniProtKB-EC"/>
</dbReference>
<sequence>MDNKVLARVAGREITSQYISEVISRYPAQQQAMIDNEQGRRNILEQAIAFELMYELGKEKGMDTSAEYVEQVNKIAKELLAQIVMKKTLDEVTVLDEEVLKYYNENQEAFKEPANVTAKHILIDSEELAKEIKEKIALNQLTFEEAAAKYSSCPSKEQGGNLGSFSKGMMVPEFEEVAFVLPIGEISEPVKTQFGYHLIKVVDKKEDSIKGFEEVKDEALKQLLGQRQEQKYLDLIKELKNKYTVEIL</sequence>
<dbReference type="SUPFAM" id="SSF109998">
    <property type="entry name" value="Triger factor/SurA peptide-binding domain-like"/>
    <property type="match status" value="1"/>
</dbReference>
<organism evidence="3 4">
    <name type="scientific">Sarcina ventriculi</name>
    <name type="common">Clostridium ventriculi</name>
    <dbReference type="NCBI Taxonomy" id="1267"/>
    <lineage>
        <taxon>Bacteria</taxon>
        <taxon>Bacillati</taxon>
        <taxon>Bacillota</taxon>
        <taxon>Clostridia</taxon>
        <taxon>Eubacteriales</taxon>
        <taxon>Clostridiaceae</taxon>
        <taxon>Sarcina</taxon>
    </lineage>
</organism>
<name>A0ABP2ASC8_SARVE</name>
<evidence type="ECO:0000313" key="4">
    <source>
        <dbReference type="Proteomes" id="UP000095488"/>
    </source>
</evidence>
<comment type="caution">
    <text evidence="3">The sequence shown here is derived from an EMBL/GenBank/DDBJ whole genome shotgun (WGS) entry which is preliminary data.</text>
</comment>
<evidence type="ECO:0000259" key="2">
    <source>
        <dbReference type="PROSITE" id="PS50198"/>
    </source>
</evidence>
<reference evidence="3 4" key="1">
    <citation type="submission" date="2015-09" db="EMBL/GenBank/DDBJ databases">
        <authorList>
            <consortium name="Pathogen Informatics"/>
            <person name="Wu L."/>
            <person name="Ma J."/>
        </authorList>
    </citation>
    <scope>NUCLEOTIDE SEQUENCE [LARGE SCALE GENOMIC DNA]</scope>
    <source>
        <strain evidence="3 4">2789STDY5834858</strain>
    </source>
</reference>
<evidence type="ECO:0000313" key="3">
    <source>
        <dbReference type="EMBL" id="CUO22175.1"/>
    </source>
</evidence>
<keyword evidence="1" id="KW-0697">Rotamase</keyword>
<keyword evidence="4" id="KW-1185">Reference proteome</keyword>
<dbReference type="InterPro" id="IPR050245">
    <property type="entry name" value="PrsA_foldase"/>
</dbReference>
<gene>
    <name evidence="3" type="primary">prsA3</name>
    <name evidence="3" type="ORF">ERS852473_02231</name>
</gene>
<feature type="domain" description="PpiC" evidence="2">
    <location>
        <begin position="113"/>
        <end position="203"/>
    </location>
</feature>